<dbReference type="eggNOG" id="ENOG502RZH7">
    <property type="taxonomic scope" value="Eukaryota"/>
</dbReference>
<accession>H3GJY1</accession>
<evidence type="ECO:0000313" key="3">
    <source>
        <dbReference type="Proteomes" id="UP000005238"/>
    </source>
</evidence>
<sequence>MSTRCHRTARALAVLLAAWLLLHVAQAQASARRPPRGTATERRRRLYPRKHRCLADQVEACRMDCLVQYQDPRRFLCPCYSKLGDCLVRIGCSLKQRVDVATFCSRRGYCKDGYCDFRAGDLTPRGDTRPEVFELMSVKTPDTPCIDNCCPTWTNCSQDTTMVAVRSPGRLYREEEVSLPPRE</sequence>
<dbReference type="EMBL" id="DS566015">
    <property type="status" value="NOT_ANNOTATED_CDS"/>
    <property type="molecule type" value="Genomic_DNA"/>
</dbReference>
<dbReference type="Proteomes" id="UP000005238">
    <property type="component" value="Unassembled WGS sequence"/>
</dbReference>
<feature type="chain" id="PRO_5003587323" evidence="1">
    <location>
        <begin position="28"/>
        <end position="183"/>
    </location>
</feature>
<dbReference type="AlphaFoldDB" id="H3GJY1"/>
<organism evidence="2 3">
    <name type="scientific">Phytophthora ramorum</name>
    <name type="common">Sudden oak death agent</name>
    <dbReference type="NCBI Taxonomy" id="164328"/>
    <lineage>
        <taxon>Eukaryota</taxon>
        <taxon>Sar</taxon>
        <taxon>Stramenopiles</taxon>
        <taxon>Oomycota</taxon>
        <taxon>Peronosporomycetes</taxon>
        <taxon>Peronosporales</taxon>
        <taxon>Peronosporaceae</taxon>
        <taxon>Phytophthora</taxon>
    </lineage>
</organism>
<feature type="signal peptide" evidence="1">
    <location>
        <begin position="1"/>
        <end position="27"/>
    </location>
</feature>
<name>H3GJY1_PHYRM</name>
<reference evidence="3" key="1">
    <citation type="journal article" date="2006" name="Science">
        <title>Phytophthora genome sequences uncover evolutionary origins and mechanisms of pathogenesis.</title>
        <authorList>
            <person name="Tyler B.M."/>
            <person name="Tripathy S."/>
            <person name="Zhang X."/>
            <person name="Dehal P."/>
            <person name="Jiang R.H."/>
            <person name="Aerts A."/>
            <person name="Arredondo F.D."/>
            <person name="Baxter L."/>
            <person name="Bensasson D."/>
            <person name="Beynon J.L."/>
            <person name="Chapman J."/>
            <person name="Damasceno C.M."/>
            <person name="Dorrance A.E."/>
            <person name="Dou D."/>
            <person name="Dickerman A.W."/>
            <person name="Dubchak I.L."/>
            <person name="Garbelotto M."/>
            <person name="Gijzen M."/>
            <person name="Gordon S.G."/>
            <person name="Govers F."/>
            <person name="Grunwald N.J."/>
            <person name="Huang W."/>
            <person name="Ivors K.L."/>
            <person name="Jones R.W."/>
            <person name="Kamoun S."/>
            <person name="Krampis K."/>
            <person name="Lamour K.H."/>
            <person name="Lee M.K."/>
            <person name="McDonald W.H."/>
            <person name="Medina M."/>
            <person name="Meijer H.J."/>
            <person name="Nordberg E.K."/>
            <person name="Maclean D.J."/>
            <person name="Ospina-Giraldo M.D."/>
            <person name="Morris P.F."/>
            <person name="Phuntumart V."/>
            <person name="Putnam N.H."/>
            <person name="Rash S."/>
            <person name="Rose J.K."/>
            <person name="Sakihama Y."/>
            <person name="Salamov A.A."/>
            <person name="Savidor A."/>
            <person name="Scheuring C.F."/>
            <person name="Smith B.M."/>
            <person name="Sobral B.W."/>
            <person name="Terry A."/>
            <person name="Torto-Alalibo T.A."/>
            <person name="Win J."/>
            <person name="Xu Z."/>
            <person name="Zhang H."/>
            <person name="Grigoriev I.V."/>
            <person name="Rokhsar D.S."/>
            <person name="Boore J.L."/>
        </authorList>
    </citation>
    <scope>NUCLEOTIDE SEQUENCE [LARGE SCALE GENOMIC DNA]</scope>
    <source>
        <strain evidence="3">Pr102</strain>
    </source>
</reference>
<dbReference type="HOGENOM" id="CLU_1477880_0_0_1"/>
<reference evidence="2" key="2">
    <citation type="submission" date="2015-06" db="UniProtKB">
        <authorList>
            <consortium name="EnsemblProtists"/>
        </authorList>
    </citation>
    <scope>IDENTIFICATION</scope>
    <source>
        <strain evidence="2">Pr102</strain>
    </source>
</reference>
<evidence type="ECO:0000313" key="2">
    <source>
        <dbReference type="EnsemblProtists" id="Phyra76510"/>
    </source>
</evidence>
<protein>
    <submittedName>
        <fullName evidence="2">Uncharacterized protein</fullName>
    </submittedName>
</protein>
<dbReference type="InParanoid" id="H3GJY1"/>
<dbReference type="VEuPathDB" id="FungiDB:KRP23_3294"/>
<dbReference type="VEuPathDB" id="FungiDB:KRP22_3475"/>
<proteinExistence type="predicted"/>
<keyword evidence="1" id="KW-0732">Signal</keyword>
<keyword evidence="3" id="KW-1185">Reference proteome</keyword>
<dbReference type="EnsemblProtists" id="Phyra76510">
    <property type="protein sequence ID" value="Phyra76510"/>
    <property type="gene ID" value="Phyra76510"/>
</dbReference>
<evidence type="ECO:0000256" key="1">
    <source>
        <dbReference type="SAM" id="SignalP"/>
    </source>
</evidence>
<dbReference type="OMA" id="RKGYCKD"/>